<dbReference type="GO" id="GO:0016020">
    <property type="term" value="C:membrane"/>
    <property type="evidence" value="ECO:0007669"/>
    <property type="project" value="InterPro"/>
</dbReference>
<dbReference type="InParanoid" id="A0A1I5RM88"/>
<accession>A0A1I5RM88</accession>
<dbReference type="CDD" id="cd16917">
    <property type="entry name" value="HATPase_UhpB-NarQ-NarX-like"/>
    <property type="match status" value="1"/>
</dbReference>
<protein>
    <recommendedName>
        <fullName evidence="2">histidine kinase</fullName>
        <ecNumber evidence="2">2.7.13.3</ecNumber>
    </recommendedName>
</protein>
<keyword evidence="6 12" id="KW-0418">Kinase</keyword>
<dbReference type="EC" id="2.7.13.3" evidence="2"/>
<proteinExistence type="predicted"/>
<evidence type="ECO:0000256" key="8">
    <source>
        <dbReference type="ARBA" id="ARBA00023012"/>
    </source>
</evidence>
<dbReference type="EMBL" id="FOVH01000015">
    <property type="protein sequence ID" value="SFP59662.1"/>
    <property type="molecule type" value="Genomic_DNA"/>
</dbReference>
<feature type="domain" description="Histidine kinase/HSP90-like ATPase" evidence="10">
    <location>
        <begin position="292"/>
        <end position="378"/>
    </location>
</feature>
<keyword evidence="3" id="KW-0597">Phosphoprotein</keyword>
<gene>
    <name evidence="12" type="ORF">SAMN04489713_115174</name>
</gene>
<keyword evidence="5" id="KW-0547">Nucleotide-binding</keyword>
<dbReference type="InterPro" id="IPR050482">
    <property type="entry name" value="Sensor_HK_TwoCompSys"/>
</dbReference>
<dbReference type="OrthoDB" id="227596at2"/>
<sequence>MATNALRSLWAEPRPMNAPELGPRDWALVAVLICWSVVEAVLRQDLAPRPLLLLAVLAVLGPLLWRRTHPLVAVAVSFGTLTIVDIVRILTGSQGALLNSSIAVLILAYALFRWGSGREAASGLGVIVLWLAVITTLGADPTSLAEVVAGYAFFLSAAALGTAIRYRTKIRIRDIDHAKAREREQLARELHDTVAHHVSGIAIQAQAGRAVAASHPERAIEALAVIEDAATRTLTELRAIVGVLRATQDTEFAPQPGVAEVEQLATDGRTRPCVKVTLFGEFDDLSPAVGAAIYRLAQESITNARRHARHATQVTVAVTGDADQVRLTIDDDGSAAGGRAPAGYGLVGMRERASLLGGTFHAGPTAERGWRVEAVLPRTGTPR</sequence>
<dbReference type="SUPFAM" id="SSF55874">
    <property type="entry name" value="ATPase domain of HSP90 chaperone/DNA topoisomerase II/histidine kinase"/>
    <property type="match status" value="1"/>
</dbReference>
<keyword evidence="13" id="KW-1185">Reference proteome</keyword>
<dbReference type="InterPro" id="IPR011712">
    <property type="entry name" value="Sig_transdc_His_kin_sub3_dim/P"/>
</dbReference>
<evidence type="ECO:0000259" key="11">
    <source>
        <dbReference type="Pfam" id="PF07730"/>
    </source>
</evidence>
<dbReference type="Proteomes" id="UP000183413">
    <property type="component" value="Unassembled WGS sequence"/>
</dbReference>
<keyword evidence="9" id="KW-0812">Transmembrane</keyword>
<dbReference type="GO" id="GO:0005524">
    <property type="term" value="F:ATP binding"/>
    <property type="evidence" value="ECO:0007669"/>
    <property type="project" value="UniProtKB-KW"/>
</dbReference>
<evidence type="ECO:0000313" key="13">
    <source>
        <dbReference type="Proteomes" id="UP000183413"/>
    </source>
</evidence>
<feature type="transmembrane region" description="Helical" evidence="9">
    <location>
        <begin position="48"/>
        <end position="65"/>
    </location>
</feature>
<dbReference type="GO" id="GO:0046983">
    <property type="term" value="F:protein dimerization activity"/>
    <property type="evidence" value="ECO:0007669"/>
    <property type="project" value="InterPro"/>
</dbReference>
<organism evidence="12 13">
    <name type="scientific">Actinomadura madurae</name>
    <dbReference type="NCBI Taxonomy" id="1993"/>
    <lineage>
        <taxon>Bacteria</taxon>
        <taxon>Bacillati</taxon>
        <taxon>Actinomycetota</taxon>
        <taxon>Actinomycetes</taxon>
        <taxon>Streptosporangiales</taxon>
        <taxon>Thermomonosporaceae</taxon>
        <taxon>Actinomadura</taxon>
    </lineage>
</organism>
<feature type="transmembrane region" description="Helical" evidence="9">
    <location>
        <begin position="72"/>
        <end position="90"/>
    </location>
</feature>
<dbReference type="RefSeq" id="WP_075023612.1">
    <property type="nucleotide sequence ID" value="NZ_UAPP01000008.1"/>
</dbReference>
<name>A0A1I5RM88_9ACTN</name>
<feature type="transmembrane region" description="Helical" evidence="9">
    <location>
        <begin position="121"/>
        <end position="139"/>
    </location>
</feature>
<feature type="transmembrane region" description="Helical" evidence="9">
    <location>
        <begin position="96"/>
        <end position="114"/>
    </location>
</feature>
<dbReference type="InterPro" id="IPR003594">
    <property type="entry name" value="HATPase_dom"/>
</dbReference>
<evidence type="ECO:0000256" key="3">
    <source>
        <dbReference type="ARBA" id="ARBA00022553"/>
    </source>
</evidence>
<keyword evidence="8" id="KW-0902">Two-component regulatory system</keyword>
<evidence type="ECO:0000256" key="2">
    <source>
        <dbReference type="ARBA" id="ARBA00012438"/>
    </source>
</evidence>
<dbReference type="eggNOG" id="COG4585">
    <property type="taxonomic scope" value="Bacteria"/>
</dbReference>
<reference evidence="12 13" key="1">
    <citation type="submission" date="2016-10" db="EMBL/GenBank/DDBJ databases">
        <authorList>
            <person name="de Groot N.N."/>
        </authorList>
    </citation>
    <scope>NUCLEOTIDE SEQUENCE [LARGE SCALE GENOMIC DNA]</scope>
    <source>
        <strain evidence="12 13">DSM 43067</strain>
    </source>
</reference>
<evidence type="ECO:0000256" key="5">
    <source>
        <dbReference type="ARBA" id="ARBA00022741"/>
    </source>
</evidence>
<dbReference type="PANTHER" id="PTHR24421:SF10">
    <property type="entry name" value="NITRATE_NITRITE SENSOR PROTEIN NARQ"/>
    <property type="match status" value="1"/>
</dbReference>
<dbReference type="PANTHER" id="PTHR24421">
    <property type="entry name" value="NITRATE/NITRITE SENSOR PROTEIN NARX-RELATED"/>
    <property type="match status" value="1"/>
</dbReference>
<evidence type="ECO:0000256" key="6">
    <source>
        <dbReference type="ARBA" id="ARBA00022777"/>
    </source>
</evidence>
<evidence type="ECO:0000256" key="7">
    <source>
        <dbReference type="ARBA" id="ARBA00022840"/>
    </source>
</evidence>
<evidence type="ECO:0000256" key="4">
    <source>
        <dbReference type="ARBA" id="ARBA00022679"/>
    </source>
</evidence>
<evidence type="ECO:0000259" key="10">
    <source>
        <dbReference type="Pfam" id="PF02518"/>
    </source>
</evidence>
<feature type="domain" description="Signal transduction histidine kinase subgroup 3 dimerisation and phosphoacceptor" evidence="11">
    <location>
        <begin position="182"/>
        <end position="248"/>
    </location>
</feature>
<feature type="transmembrane region" description="Helical" evidence="9">
    <location>
        <begin position="145"/>
        <end position="164"/>
    </location>
</feature>
<keyword evidence="9" id="KW-1133">Transmembrane helix</keyword>
<keyword evidence="4" id="KW-0808">Transferase</keyword>
<keyword evidence="9" id="KW-0472">Membrane</keyword>
<dbReference type="STRING" id="1993.SAMN04489713_115174"/>
<dbReference type="Gene3D" id="1.20.5.1930">
    <property type="match status" value="1"/>
</dbReference>
<comment type="catalytic activity">
    <reaction evidence="1">
        <text>ATP + protein L-histidine = ADP + protein N-phospho-L-histidine.</text>
        <dbReference type="EC" id="2.7.13.3"/>
    </reaction>
</comment>
<dbReference type="Pfam" id="PF02518">
    <property type="entry name" value="HATPase_c"/>
    <property type="match status" value="1"/>
</dbReference>
<dbReference type="GO" id="GO:0000155">
    <property type="term" value="F:phosphorelay sensor kinase activity"/>
    <property type="evidence" value="ECO:0007669"/>
    <property type="project" value="InterPro"/>
</dbReference>
<dbReference type="Gene3D" id="3.30.565.10">
    <property type="entry name" value="Histidine kinase-like ATPase, C-terminal domain"/>
    <property type="match status" value="1"/>
</dbReference>
<dbReference type="Pfam" id="PF07730">
    <property type="entry name" value="HisKA_3"/>
    <property type="match status" value="1"/>
</dbReference>
<evidence type="ECO:0000313" key="12">
    <source>
        <dbReference type="EMBL" id="SFP59662.1"/>
    </source>
</evidence>
<evidence type="ECO:0000256" key="9">
    <source>
        <dbReference type="SAM" id="Phobius"/>
    </source>
</evidence>
<dbReference type="InterPro" id="IPR036890">
    <property type="entry name" value="HATPase_C_sf"/>
</dbReference>
<evidence type="ECO:0000256" key="1">
    <source>
        <dbReference type="ARBA" id="ARBA00000085"/>
    </source>
</evidence>
<keyword evidence="7" id="KW-0067">ATP-binding</keyword>
<dbReference type="AlphaFoldDB" id="A0A1I5RM88"/>